<reference evidence="2" key="1">
    <citation type="submission" date="2016-12" db="EMBL/GenBank/DDBJ databases">
        <authorList>
            <person name="Varghese N."/>
            <person name="Submissions S."/>
        </authorList>
    </citation>
    <scope>NUCLEOTIDE SEQUENCE [LARGE SCALE GENOMIC DNA]</scope>
    <source>
        <strain evidence="2">DSM 45599</strain>
    </source>
</reference>
<organism evidence="1 2">
    <name type="scientific">Micromonospora cremea</name>
    <dbReference type="NCBI Taxonomy" id="709881"/>
    <lineage>
        <taxon>Bacteria</taxon>
        <taxon>Bacillati</taxon>
        <taxon>Actinomycetota</taxon>
        <taxon>Actinomycetes</taxon>
        <taxon>Micromonosporales</taxon>
        <taxon>Micromonosporaceae</taxon>
        <taxon>Micromonospora</taxon>
    </lineage>
</organism>
<evidence type="ECO:0008006" key="3">
    <source>
        <dbReference type="Google" id="ProtNLM"/>
    </source>
</evidence>
<dbReference type="STRING" id="709881.SAMN04489832_0441"/>
<sequence>MKLVEAAVRPAVEEDFPALSTVMADAFVARPIGAWLVPDVAERPALLHRYAHLVLTHGFEHGQVDTTDDLAAVTVWYRRLEPAPPAATWMYDLDRLLGPHAPRFALLHAYVDAVLPHTPHHHLAHVAARPGQGGAARALLVSHHLRLDAEGLPAYTEISSTRPREDLFAWLGYEPRSPILLEPGGPALWRMWRPQPGERLPGGLPRRVRLHRSATPFRGRVAAAAAPRFP</sequence>
<dbReference type="AlphaFoldDB" id="A0A1N5TX24"/>
<dbReference type="OrthoDB" id="7057833at2"/>
<dbReference type="Gene3D" id="3.40.630.30">
    <property type="match status" value="1"/>
</dbReference>
<dbReference type="Proteomes" id="UP000185124">
    <property type="component" value="Unassembled WGS sequence"/>
</dbReference>
<gene>
    <name evidence="1" type="ORF">SAMN04489832_0441</name>
</gene>
<dbReference type="RefSeq" id="WP_074308292.1">
    <property type="nucleotide sequence ID" value="NZ_FSQT01000001.1"/>
</dbReference>
<evidence type="ECO:0000313" key="1">
    <source>
        <dbReference type="EMBL" id="SIM53073.1"/>
    </source>
</evidence>
<keyword evidence="2" id="KW-1185">Reference proteome</keyword>
<accession>A0A1N5TX24</accession>
<dbReference type="EMBL" id="FSQT01000001">
    <property type="protein sequence ID" value="SIM53073.1"/>
    <property type="molecule type" value="Genomic_DNA"/>
</dbReference>
<protein>
    <recommendedName>
        <fullName evidence="3">N-acetyltransferase domain-containing protein</fullName>
    </recommendedName>
</protein>
<name>A0A1N5TX24_9ACTN</name>
<evidence type="ECO:0000313" key="2">
    <source>
        <dbReference type="Proteomes" id="UP000185124"/>
    </source>
</evidence>
<proteinExistence type="predicted"/>